<keyword evidence="7" id="KW-0456">Lyase</keyword>
<dbReference type="PANTHER" id="PTHR40088:SF1">
    <property type="entry name" value="PECTATE LYASE PEL9"/>
    <property type="match status" value="1"/>
</dbReference>
<comment type="subcellular location">
    <subcellularLocation>
        <location evidence="2">Secreted</location>
    </subcellularLocation>
</comment>
<evidence type="ECO:0000259" key="9">
    <source>
        <dbReference type="PROSITE" id="PS51175"/>
    </source>
</evidence>
<dbReference type="InterPro" id="IPR052052">
    <property type="entry name" value="Polysaccharide_Lyase_9"/>
</dbReference>
<proteinExistence type="inferred from homology"/>
<dbReference type="STRING" id="1413210.U472_15135"/>
<accession>A0A285GNZ8</accession>
<dbReference type="RefSeq" id="WP_097017368.1">
    <property type="nucleotide sequence ID" value="NZ_OBDZ01000008.1"/>
</dbReference>
<dbReference type="InterPro" id="IPR012334">
    <property type="entry name" value="Pectin_lyas_fold"/>
</dbReference>
<dbReference type="InterPro" id="IPR008979">
    <property type="entry name" value="Galactose-bd-like_sf"/>
</dbReference>
<evidence type="ECO:0000256" key="6">
    <source>
        <dbReference type="ARBA" id="ARBA00022837"/>
    </source>
</evidence>
<keyword evidence="5" id="KW-0732">Signal</keyword>
<evidence type="ECO:0000313" key="11">
    <source>
        <dbReference type="Proteomes" id="UP000219573"/>
    </source>
</evidence>
<evidence type="ECO:0000313" key="10">
    <source>
        <dbReference type="EMBL" id="SNY24061.1"/>
    </source>
</evidence>
<comment type="similarity">
    <text evidence="8">Belongs to the polysaccharide lyase 9 family.</text>
</comment>
<name>A0A285GNZ8_9FIRM</name>
<dbReference type="OrthoDB" id="8660908at2"/>
<feature type="domain" description="CBM6" evidence="9">
    <location>
        <begin position="39"/>
        <end position="168"/>
    </location>
</feature>
<dbReference type="GO" id="GO:0030246">
    <property type="term" value="F:carbohydrate binding"/>
    <property type="evidence" value="ECO:0007669"/>
    <property type="project" value="InterPro"/>
</dbReference>
<dbReference type="AlphaFoldDB" id="A0A285GNZ8"/>
<evidence type="ECO:0000256" key="8">
    <source>
        <dbReference type="ARBA" id="ARBA00038263"/>
    </source>
</evidence>
<dbReference type="InterPro" id="IPR039448">
    <property type="entry name" value="Beta_helix"/>
</dbReference>
<dbReference type="SUPFAM" id="SSF49785">
    <property type="entry name" value="Galactose-binding domain-like"/>
    <property type="match status" value="1"/>
</dbReference>
<dbReference type="InterPro" id="IPR006584">
    <property type="entry name" value="Cellulose-bd_IV"/>
</dbReference>
<evidence type="ECO:0000256" key="5">
    <source>
        <dbReference type="ARBA" id="ARBA00022729"/>
    </source>
</evidence>
<dbReference type="Pfam" id="PF03422">
    <property type="entry name" value="CBM_6"/>
    <property type="match status" value="1"/>
</dbReference>
<dbReference type="Pfam" id="PF13229">
    <property type="entry name" value="Beta_helix"/>
    <property type="match status" value="1"/>
</dbReference>
<dbReference type="InterPro" id="IPR005084">
    <property type="entry name" value="CBM6"/>
</dbReference>
<evidence type="ECO:0000256" key="2">
    <source>
        <dbReference type="ARBA" id="ARBA00004613"/>
    </source>
</evidence>
<dbReference type="GO" id="GO:0016837">
    <property type="term" value="F:carbon-oxygen lyase activity, acting on polysaccharides"/>
    <property type="evidence" value="ECO:0007669"/>
    <property type="project" value="TreeGrafter"/>
</dbReference>
<dbReference type="PANTHER" id="PTHR40088">
    <property type="entry name" value="PECTATE LYASE (EUROFUNG)"/>
    <property type="match status" value="1"/>
</dbReference>
<comment type="cofactor">
    <cofactor evidence="1">
        <name>Ca(2+)</name>
        <dbReference type="ChEBI" id="CHEBI:29108"/>
    </cofactor>
</comment>
<dbReference type="GO" id="GO:0005576">
    <property type="term" value="C:extracellular region"/>
    <property type="evidence" value="ECO:0007669"/>
    <property type="project" value="UniProtKB-SubCell"/>
</dbReference>
<keyword evidence="3" id="KW-0964">Secreted</keyword>
<evidence type="ECO:0000256" key="1">
    <source>
        <dbReference type="ARBA" id="ARBA00001913"/>
    </source>
</evidence>
<dbReference type="Proteomes" id="UP000219573">
    <property type="component" value="Unassembled WGS sequence"/>
</dbReference>
<dbReference type="SMART" id="SM00710">
    <property type="entry name" value="PbH1"/>
    <property type="match status" value="6"/>
</dbReference>
<keyword evidence="11" id="KW-1185">Reference proteome</keyword>
<protein>
    <submittedName>
        <fullName evidence="10">Carbohydrate binding module (Family 6)</fullName>
    </submittedName>
</protein>
<reference evidence="11" key="1">
    <citation type="submission" date="2017-09" db="EMBL/GenBank/DDBJ databases">
        <authorList>
            <person name="Varghese N."/>
            <person name="Submissions S."/>
        </authorList>
    </citation>
    <scope>NUCLEOTIDE SEQUENCE [LARGE SCALE GENOMIC DNA]</scope>
    <source>
        <strain evidence="11">MSL47</strain>
    </source>
</reference>
<evidence type="ECO:0000256" key="4">
    <source>
        <dbReference type="ARBA" id="ARBA00022723"/>
    </source>
</evidence>
<dbReference type="GO" id="GO:0046872">
    <property type="term" value="F:metal ion binding"/>
    <property type="evidence" value="ECO:0007669"/>
    <property type="project" value="UniProtKB-KW"/>
</dbReference>
<keyword evidence="4" id="KW-0479">Metal-binding</keyword>
<keyword evidence="6" id="KW-0106">Calcium</keyword>
<dbReference type="PROSITE" id="PS51175">
    <property type="entry name" value="CBM6"/>
    <property type="match status" value="1"/>
</dbReference>
<dbReference type="InterPro" id="IPR006626">
    <property type="entry name" value="PbH1"/>
</dbReference>
<gene>
    <name evidence="10" type="ORF">SAMN06265827_10839</name>
</gene>
<evidence type="ECO:0000256" key="3">
    <source>
        <dbReference type="ARBA" id="ARBA00022525"/>
    </source>
</evidence>
<dbReference type="Gene3D" id="2.160.20.10">
    <property type="entry name" value="Single-stranded right-handed beta-helix, Pectin lyase-like"/>
    <property type="match status" value="1"/>
</dbReference>
<dbReference type="CDD" id="cd04082">
    <property type="entry name" value="CBM35_pectate_lyase-like"/>
    <property type="match status" value="1"/>
</dbReference>
<evidence type="ECO:0000256" key="7">
    <source>
        <dbReference type="ARBA" id="ARBA00023239"/>
    </source>
</evidence>
<organism evidence="10 11">
    <name type="scientific">Orenia metallireducens</name>
    <dbReference type="NCBI Taxonomy" id="1413210"/>
    <lineage>
        <taxon>Bacteria</taxon>
        <taxon>Bacillati</taxon>
        <taxon>Bacillota</taxon>
        <taxon>Clostridia</taxon>
        <taxon>Halanaerobiales</taxon>
        <taxon>Halobacteroidaceae</taxon>
        <taxon>Orenia</taxon>
    </lineage>
</organism>
<dbReference type="InterPro" id="IPR011050">
    <property type="entry name" value="Pectin_lyase_fold/virulence"/>
</dbReference>
<dbReference type="Gene3D" id="2.60.120.260">
    <property type="entry name" value="Galactose-binding domain-like"/>
    <property type="match status" value="1"/>
</dbReference>
<sequence>MKNNLGEKLKSVGTIFLLVFCITSFFGGWTSSKVLAAESTLEIQENETGFVEVDGSIESEHSSYTGNGYANTLNYLGSYIEWVINVPSAGSYELQWRFANGGSANRAAEVLVNDSKQISDIDFSATGGWSSWSTTSLVSVNLQAGDNSIRLVAKTDDGLANIDWIEITGNQPSAGNGDQASIELEEGDILLAPNDSMTLQEAIESIQAGNTIYLEDGTYALSQTVIIAEGNDGASGARKKIVAYNNATPVLDFSAMAEDSSNRGIVLSGDYWHIKGVIIQNAGDNGMLLAGNNNIIEECVFRYNRDSGLQVSRINSNYDDISEWPSNNLILNSESHDNADSDHEDADGFAPKLTVGEGNIFRGCVSHHNIDDGWDLYAKSATGPIGVVTIEDCIAHDNGLLSDGNTSGNGDKNGFKLGSSGIYVNHIVRRSIAFNNGKHGFTDNGNTGSIKFINNTAYNNGDHNFHTRDGASHVFINNISFAGGHNDRIVGDISAPNALTEDDIYWYYTADESDFITLTPGIDSDPTSNGFLHLKSGSDLIDVGVLADGIEYNGSAPDLGAIESD</sequence>
<dbReference type="EMBL" id="OBDZ01000008">
    <property type="protein sequence ID" value="SNY24061.1"/>
    <property type="molecule type" value="Genomic_DNA"/>
</dbReference>
<dbReference type="SUPFAM" id="SSF51126">
    <property type="entry name" value="Pectin lyase-like"/>
    <property type="match status" value="1"/>
</dbReference>
<dbReference type="SMART" id="SM00606">
    <property type="entry name" value="CBD_IV"/>
    <property type="match status" value="1"/>
</dbReference>